<evidence type="ECO:0000313" key="17">
    <source>
        <dbReference type="EMBL" id="QLG62328.1"/>
    </source>
</evidence>
<keyword evidence="8 14" id="KW-0227">DNA damage</keyword>
<dbReference type="CDD" id="cd07901">
    <property type="entry name" value="Adenylation_DNA_ligase_Arch_LigB"/>
    <property type="match status" value="1"/>
</dbReference>
<evidence type="ECO:0000256" key="8">
    <source>
        <dbReference type="ARBA" id="ARBA00022763"/>
    </source>
</evidence>
<dbReference type="InterPro" id="IPR016059">
    <property type="entry name" value="DNA_ligase_ATP-dep_CS"/>
</dbReference>
<dbReference type="InterPro" id="IPR036599">
    <property type="entry name" value="DNA_ligase_N_sf"/>
</dbReference>
<dbReference type="InterPro" id="IPR054890">
    <property type="entry name" value="LigA_Halo"/>
</dbReference>
<feature type="binding site" evidence="14">
    <location>
        <position position="379"/>
    </location>
    <ligand>
        <name>ATP</name>
        <dbReference type="ChEBI" id="CHEBI:30616"/>
    </ligand>
</feature>
<dbReference type="PROSITE" id="PS50160">
    <property type="entry name" value="DNA_LIGASE_A3"/>
    <property type="match status" value="1"/>
</dbReference>
<keyword evidence="7 14" id="KW-0547">Nucleotide-binding</keyword>
<dbReference type="GO" id="GO:0071897">
    <property type="term" value="P:DNA biosynthetic process"/>
    <property type="evidence" value="ECO:0007669"/>
    <property type="project" value="InterPro"/>
</dbReference>
<name>A0A7D5LB26_9EURY</name>
<feature type="active site" description="N6-AMP-lysine intermediate" evidence="14">
    <location>
        <position position="290"/>
    </location>
</feature>
<dbReference type="Pfam" id="PF01068">
    <property type="entry name" value="DNA_ligase_A_M"/>
    <property type="match status" value="1"/>
</dbReference>
<comment type="cofactor">
    <cofactor evidence="14">
        <name>Mg(2+)</name>
        <dbReference type="ChEBI" id="CHEBI:18420"/>
    </cofactor>
</comment>
<feature type="binding site" evidence="14">
    <location>
        <position position="450"/>
    </location>
    <ligand>
        <name>ATP</name>
        <dbReference type="ChEBI" id="CHEBI:30616"/>
    </ligand>
</feature>
<dbReference type="GO" id="GO:0051301">
    <property type="term" value="P:cell division"/>
    <property type="evidence" value="ECO:0007669"/>
    <property type="project" value="UniProtKB-KW"/>
</dbReference>
<protein>
    <recommendedName>
        <fullName evidence="2 14">DNA ligase</fullName>
        <ecNumber evidence="14">6.5.1.1</ecNumber>
    </recommendedName>
    <alternativeName>
        <fullName evidence="14">Polydeoxyribonucleotide synthase [ATP]</fullName>
    </alternativeName>
</protein>
<feature type="domain" description="ATP-dependent DNA ligase family profile" evidence="16">
    <location>
        <begin position="367"/>
        <end position="491"/>
    </location>
</feature>
<dbReference type="InterPro" id="IPR012310">
    <property type="entry name" value="DNA_ligase_ATP-dep_cent"/>
</dbReference>
<dbReference type="NCBIfam" id="TIGR00574">
    <property type="entry name" value="dnl1"/>
    <property type="match status" value="1"/>
</dbReference>
<dbReference type="Proteomes" id="UP000509626">
    <property type="component" value="Chromosome"/>
</dbReference>
<dbReference type="GO" id="GO:0005524">
    <property type="term" value="F:ATP binding"/>
    <property type="evidence" value="ECO:0007669"/>
    <property type="project" value="UniProtKB-UniRule"/>
</dbReference>
<dbReference type="InterPro" id="IPR012308">
    <property type="entry name" value="DNA_ligase_ATP-dep_N"/>
</dbReference>
<keyword evidence="3 14" id="KW-0436">Ligase</keyword>
<dbReference type="Gene3D" id="2.40.50.140">
    <property type="entry name" value="Nucleic acid-binding proteins"/>
    <property type="match status" value="1"/>
</dbReference>
<dbReference type="AlphaFoldDB" id="A0A7D5LB26"/>
<dbReference type="GO" id="GO:0006281">
    <property type="term" value="P:DNA repair"/>
    <property type="evidence" value="ECO:0007669"/>
    <property type="project" value="UniProtKB-UniRule"/>
</dbReference>
<dbReference type="HAMAP" id="MF_00407">
    <property type="entry name" value="DNA_ligase"/>
    <property type="match status" value="1"/>
</dbReference>
<evidence type="ECO:0000256" key="11">
    <source>
        <dbReference type="ARBA" id="ARBA00023172"/>
    </source>
</evidence>
<dbReference type="KEGG" id="halu:HUG12_11550"/>
<dbReference type="SUPFAM" id="SSF50249">
    <property type="entry name" value="Nucleic acid-binding proteins"/>
    <property type="match status" value="1"/>
</dbReference>
<evidence type="ECO:0000256" key="3">
    <source>
        <dbReference type="ARBA" id="ARBA00022598"/>
    </source>
</evidence>
<organism evidence="17 18">
    <name type="scientific">Halorarum salinum</name>
    <dbReference type="NCBI Taxonomy" id="2743089"/>
    <lineage>
        <taxon>Archaea</taxon>
        <taxon>Methanobacteriati</taxon>
        <taxon>Methanobacteriota</taxon>
        <taxon>Stenosarchaea group</taxon>
        <taxon>Halobacteria</taxon>
        <taxon>Halobacteriales</taxon>
        <taxon>Haloferacaceae</taxon>
        <taxon>Halorarum</taxon>
    </lineage>
</organism>
<proteinExistence type="inferred from homology"/>
<keyword evidence="10 14" id="KW-0460">Magnesium</keyword>
<feature type="binding site" evidence="14">
    <location>
        <position position="288"/>
    </location>
    <ligand>
        <name>ATP</name>
        <dbReference type="ChEBI" id="CHEBI:30616"/>
    </ligand>
</feature>
<keyword evidence="11 14" id="KW-0233">DNA recombination</keyword>
<dbReference type="GO" id="GO:0006310">
    <property type="term" value="P:DNA recombination"/>
    <property type="evidence" value="ECO:0007669"/>
    <property type="project" value="UniProtKB-UniRule"/>
</dbReference>
<feature type="binding site" evidence="14">
    <location>
        <position position="310"/>
    </location>
    <ligand>
        <name>ATP</name>
        <dbReference type="ChEBI" id="CHEBI:30616"/>
    </ligand>
</feature>
<dbReference type="Pfam" id="PF04675">
    <property type="entry name" value="DNA_ligase_A_N"/>
    <property type="match status" value="1"/>
</dbReference>
<evidence type="ECO:0000256" key="13">
    <source>
        <dbReference type="ARBA" id="ARBA00023306"/>
    </source>
</evidence>
<dbReference type="PANTHER" id="PTHR45674:SF7">
    <property type="entry name" value="DNA LIGASE"/>
    <property type="match status" value="1"/>
</dbReference>
<dbReference type="Gene3D" id="1.10.3260.10">
    <property type="entry name" value="DNA ligase, ATP-dependent, N-terminal domain"/>
    <property type="match status" value="1"/>
</dbReference>
<accession>A0A7D5LB26</accession>
<feature type="binding site" evidence="14">
    <location>
        <position position="456"/>
    </location>
    <ligand>
        <name>ATP</name>
        <dbReference type="ChEBI" id="CHEBI:30616"/>
    </ligand>
</feature>
<dbReference type="RefSeq" id="WP_179268913.1">
    <property type="nucleotide sequence ID" value="NZ_CP058579.1"/>
</dbReference>
<evidence type="ECO:0000256" key="5">
    <source>
        <dbReference type="ARBA" id="ARBA00022705"/>
    </source>
</evidence>
<evidence type="ECO:0000256" key="7">
    <source>
        <dbReference type="ARBA" id="ARBA00022741"/>
    </source>
</evidence>
<keyword evidence="12 14" id="KW-0234">DNA repair</keyword>
<dbReference type="EC" id="6.5.1.1" evidence="14"/>
<dbReference type="CDD" id="cd07972">
    <property type="entry name" value="OBF_DNA_ligase_Arch_LigB"/>
    <property type="match status" value="1"/>
</dbReference>
<dbReference type="InterPro" id="IPR012309">
    <property type="entry name" value="DNA_ligase_ATP-dep_C"/>
</dbReference>
<dbReference type="GO" id="GO:0003910">
    <property type="term" value="F:DNA ligase (ATP) activity"/>
    <property type="evidence" value="ECO:0007669"/>
    <property type="project" value="UniProtKB-UniRule"/>
</dbReference>
<comment type="similarity">
    <text evidence="1 14 15">Belongs to the ATP-dependent DNA ligase family.</text>
</comment>
<keyword evidence="5 14" id="KW-0235">DNA replication</keyword>
<dbReference type="GeneID" id="56038103"/>
<evidence type="ECO:0000259" key="16">
    <source>
        <dbReference type="PROSITE" id="PS50160"/>
    </source>
</evidence>
<evidence type="ECO:0000256" key="2">
    <source>
        <dbReference type="ARBA" id="ARBA00013308"/>
    </source>
</evidence>
<evidence type="ECO:0000313" key="18">
    <source>
        <dbReference type="Proteomes" id="UP000509626"/>
    </source>
</evidence>
<dbReference type="SUPFAM" id="SSF56091">
    <property type="entry name" value="DNA ligase/mRNA capping enzyme, catalytic domain"/>
    <property type="match status" value="1"/>
</dbReference>
<dbReference type="PROSITE" id="PS00697">
    <property type="entry name" value="DNA_LIGASE_A1"/>
    <property type="match status" value="1"/>
</dbReference>
<dbReference type="SUPFAM" id="SSF117018">
    <property type="entry name" value="ATP-dependent DNA ligase DNA-binding domain"/>
    <property type="match status" value="1"/>
</dbReference>
<dbReference type="OrthoDB" id="31274at2157"/>
<evidence type="ECO:0000256" key="10">
    <source>
        <dbReference type="ARBA" id="ARBA00022842"/>
    </source>
</evidence>
<feature type="binding site" evidence="14">
    <location>
        <position position="295"/>
    </location>
    <ligand>
        <name>ATP</name>
        <dbReference type="ChEBI" id="CHEBI:30616"/>
    </ligand>
</feature>
<dbReference type="InterPro" id="IPR022865">
    <property type="entry name" value="DNA_ligae_ATP-dep_bac/arc"/>
</dbReference>
<feature type="binding site" evidence="14">
    <location>
        <position position="339"/>
    </location>
    <ligand>
        <name>ATP</name>
        <dbReference type="ChEBI" id="CHEBI:30616"/>
    </ligand>
</feature>
<dbReference type="Gene3D" id="3.30.470.30">
    <property type="entry name" value="DNA ligase/mRNA capping enzyme"/>
    <property type="match status" value="1"/>
</dbReference>
<keyword evidence="13 14" id="KW-0131">Cell cycle</keyword>
<keyword evidence="18" id="KW-1185">Reference proteome</keyword>
<dbReference type="GO" id="GO:0003677">
    <property type="term" value="F:DNA binding"/>
    <property type="evidence" value="ECO:0007669"/>
    <property type="project" value="InterPro"/>
</dbReference>
<comment type="function">
    <text evidence="14">DNA ligase that seals nicks in double-stranded DNA during DNA replication, DNA recombination and DNA repair.</text>
</comment>
<reference evidence="17 18" key="1">
    <citation type="submission" date="2020-06" db="EMBL/GenBank/DDBJ databases">
        <title>NJ-3-1, isolated from saline soil.</title>
        <authorList>
            <person name="Cui H.L."/>
            <person name="Shi X."/>
        </authorList>
    </citation>
    <scope>NUCLEOTIDE SEQUENCE [LARGE SCALE GENOMIC DNA]</scope>
    <source>
        <strain evidence="17 18">NJ-3-1</strain>
    </source>
</reference>
<evidence type="ECO:0000256" key="12">
    <source>
        <dbReference type="ARBA" id="ARBA00023204"/>
    </source>
</evidence>
<evidence type="ECO:0000256" key="4">
    <source>
        <dbReference type="ARBA" id="ARBA00022618"/>
    </source>
</evidence>
<dbReference type="PANTHER" id="PTHR45674">
    <property type="entry name" value="DNA LIGASE 1/3 FAMILY MEMBER"/>
    <property type="match status" value="1"/>
</dbReference>
<keyword evidence="9 14" id="KW-0067">ATP-binding</keyword>
<dbReference type="GO" id="GO:0006273">
    <property type="term" value="P:lagging strand elongation"/>
    <property type="evidence" value="ECO:0007669"/>
    <property type="project" value="TreeGrafter"/>
</dbReference>
<dbReference type="Pfam" id="PF04679">
    <property type="entry name" value="DNA_ligase_A_C"/>
    <property type="match status" value="1"/>
</dbReference>
<dbReference type="InterPro" id="IPR000977">
    <property type="entry name" value="DNA_ligase_ATP-dep"/>
</dbReference>
<evidence type="ECO:0000256" key="14">
    <source>
        <dbReference type="HAMAP-Rule" id="MF_00407"/>
    </source>
</evidence>
<sequence>MDFAAFAERADELEAEEADLATVGLVAGALADADGDLDVVARFLQGRVFPGWDTRKLAVGPSLCHEAIARAAGTNVTADDVEDRLADTGEIGAVAASYDFGGQTGLAAFGAGGAEGNGGIPAGADGADDATGGTDLTVREVFESFERVAAAEGAGSEDVRRDVLFGLFNRASPAEAKYLARLVLGEMRVGVGGGTVRDAVAEAFLGADVTTPVEDRPEGDDADELVAAVEAALQVTNNFGRVAELAREEGVDGLRDVSLEVGRPVRAMLAQAGTVTGALAEWDEAAVETKYDGARVQLHYDGEEASVYSRNMEDVTDALPELVEHAETHLAVPAIVDGEAVAVGEDGEPLPFQEILRRFRRKHDVDRLREEVTVELRAFDCLHADGEDLLDAPLTERYARLSDALAEGVSELLVTTDPERIEAVEAKALAAGHEGIMLKNPDSTYSPGKRGRNWLKRKPDVETLDLVVTGAEWGEGRRANYLGTFLLSARNGDASGRSPDARETGSRKGFETIGKVATGITDEQLAELTELLEPHVVREEGTDVEIRPEVVFEVGYEEIQASPTYSSGYALRFPRFVEVRTDKDPADADSLERVERLADAQ</sequence>
<keyword evidence="6 14" id="KW-0479">Metal-binding</keyword>
<dbReference type="NCBIfam" id="NF041331">
    <property type="entry name" value="LigA_Halo"/>
    <property type="match status" value="1"/>
</dbReference>
<dbReference type="InterPro" id="IPR050191">
    <property type="entry name" value="ATP-dep_DNA_ligase"/>
</dbReference>
<comment type="catalytic activity">
    <reaction evidence="14">
        <text>ATP + (deoxyribonucleotide)n-3'-hydroxyl + 5'-phospho-(deoxyribonucleotide)m = (deoxyribonucleotide)n+m + AMP + diphosphate.</text>
        <dbReference type="EC" id="6.5.1.1"/>
    </reaction>
</comment>
<gene>
    <name evidence="14" type="primary">lig</name>
    <name evidence="17" type="ORF">HUG12_11550</name>
</gene>
<evidence type="ECO:0000256" key="9">
    <source>
        <dbReference type="ARBA" id="ARBA00022840"/>
    </source>
</evidence>
<dbReference type="EMBL" id="CP058579">
    <property type="protein sequence ID" value="QLG62328.1"/>
    <property type="molecule type" value="Genomic_DNA"/>
</dbReference>
<evidence type="ECO:0000256" key="15">
    <source>
        <dbReference type="RuleBase" id="RU004196"/>
    </source>
</evidence>
<evidence type="ECO:0000256" key="1">
    <source>
        <dbReference type="ARBA" id="ARBA00007572"/>
    </source>
</evidence>
<dbReference type="GO" id="GO:0046872">
    <property type="term" value="F:metal ion binding"/>
    <property type="evidence" value="ECO:0007669"/>
    <property type="project" value="UniProtKB-KW"/>
</dbReference>
<evidence type="ECO:0000256" key="6">
    <source>
        <dbReference type="ARBA" id="ARBA00022723"/>
    </source>
</evidence>
<keyword evidence="4 14" id="KW-0132">Cell division</keyword>
<dbReference type="InterPro" id="IPR012340">
    <property type="entry name" value="NA-bd_OB-fold"/>
</dbReference>